<evidence type="ECO:0000313" key="13">
    <source>
        <dbReference type="Proteomes" id="UP001497522"/>
    </source>
</evidence>
<keyword evidence="3 9" id="KW-0479">Metal-binding</keyword>
<evidence type="ECO:0000313" key="12">
    <source>
        <dbReference type="EMBL" id="CAK9868146.1"/>
    </source>
</evidence>
<dbReference type="Pfam" id="PF18995">
    <property type="entry name" value="PRT6_C"/>
    <property type="match status" value="1"/>
</dbReference>
<accession>A0ABP1B028</accession>
<evidence type="ECO:0000256" key="6">
    <source>
        <dbReference type="ARBA" id="ARBA00022833"/>
    </source>
</evidence>
<reference evidence="12" key="1">
    <citation type="submission" date="2024-03" db="EMBL/GenBank/DDBJ databases">
        <authorList>
            <consortium name="ELIXIR-Norway"/>
            <consortium name="Elixir Norway"/>
        </authorList>
    </citation>
    <scope>NUCLEOTIDE SEQUENCE</scope>
</reference>
<comment type="similarity">
    <text evidence="7 9">Belongs to the E3 ubiquitin-protein ligase UBR1-like family.</text>
</comment>
<keyword evidence="5 9" id="KW-0833">Ubl conjugation pathway</keyword>
<dbReference type="Pfam" id="PF22960">
    <property type="entry name" value="WHD_UBR1"/>
    <property type="match status" value="1"/>
</dbReference>
<keyword evidence="13" id="KW-1185">Reference proteome</keyword>
<comment type="function">
    <text evidence="9">Ubiquitin ligase protein which is a component of the N-end rule pathway. Recognizes and binds to proteins bearing specific N-terminal residues that are destabilizing according to the N-end rule, leading to their ubiquitination and subsequent degradation.</text>
</comment>
<comment type="catalytic activity">
    <reaction evidence="1 9">
        <text>S-ubiquitinyl-[E2 ubiquitin-conjugating enzyme]-L-cysteine + [acceptor protein]-L-lysine = [E2 ubiquitin-conjugating enzyme]-L-cysteine + N(6)-ubiquitinyl-[acceptor protein]-L-lysine.</text>
        <dbReference type="EC" id="2.3.2.27"/>
    </reaction>
</comment>
<gene>
    <name evidence="12" type="ORF">CSSPJE1EN2_LOCUS11141</name>
</gene>
<feature type="domain" description="UBR-type" evidence="11">
    <location>
        <begin position="57"/>
        <end position="128"/>
    </location>
</feature>
<organism evidence="12 13">
    <name type="scientific">Sphagnum jensenii</name>
    <dbReference type="NCBI Taxonomy" id="128206"/>
    <lineage>
        <taxon>Eukaryota</taxon>
        <taxon>Viridiplantae</taxon>
        <taxon>Streptophyta</taxon>
        <taxon>Embryophyta</taxon>
        <taxon>Bryophyta</taxon>
        <taxon>Sphagnophytina</taxon>
        <taxon>Sphagnopsida</taxon>
        <taxon>Sphagnales</taxon>
        <taxon>Sphagnaceae</taxon>
        <taxon>Sphagnum</taxon>
    </lineage>
</organism>
<dbReference type="EMBL" id="OZ023719">
    <property type="protein sequence ID" value="CAK9868146.1"/>
    <property type="molecule type" value="Genomic_DNA"/>
</dbReference>
<evidence type="ECO:0000256" key="5">
    <source>
        <dbReference type="ARBA" id="ARBA00022786"/>
    </source>
</evidence>
<evidence type="ECO:0000259" key="11">
    <source>
        <dbReference type="PROSITE" id="PS51157"/>
    </source>
</evidence>
<dbReference type="Proteomes" id="UP001497522">
    <property type="component" value="Chromosome 18"/>
</dbReference>
<dbReference type="SMART" id="SM00396">
    <property type="entry name" value="ZnF_UBR1"/>
    <property type="match status" value="1"/>
</dbReference>
<dbReference type="InterPro" id="IPR003126">
    <property type="entry name" value="Znf_UBR"/>
</dbReference>
<dbReference type="PROSITE" id="PS51157">
    <property type="entry name" value="ZF_UBR"/>
    <property type="match status" value="1"/>
</dbReference>
<dbReference type="CDD" id="cd19673">
    <property type="entry name" value="UBR-box_UBR3"/>
    <property type="match status" value="1"/>
</dbReference>
<feature type="zinc finger region" description="UBR-type" evidence="8">
    <location>
        <begin position="57"/>
        <end position="128"/>
    </location>
</feature>
<evidence type="ECO:0000256" key="3">
    <source>
        <dbReference type="ARBA" id="ARBA00022723"/>
    </source>
</evidence>
<dbReference type="PANTHER" id="PTHR21497">
    <property type="entry name" value="UBIQUITIN LIGASE E3 ALPHA-RELATED"/>
    <property type="match status" value="1"/>
</dbReference>
<sequence>MFSSIEAMSQAERNSEQQNEQGLERIREEISEKERTMSAGYESFDELLADLQSSGHSQCTTVWSKDMVAYRCRTCQVNDSSAICEKCYHEGDHHKHEFVMYHSESGGCCDCGDKDAWKEEGFCKMHQVTNQISGHMPIHLYATTKHTVLWILQMLSIWVHIIWEKRIKDPKAIVEFEMQAAKLYIDWLQKVCSVDALRNLLSVFVTRKFIGIKSPLEILLKMLWSMPEALIEEETTFFLQMLYNGWFKTQFTQELMQHYYHMVMDVALMVIDHAQYVDVIIGWKALNSTLDRVMVQLFNIPKMELIIKENLLGKFTYVFKMILKYSLVRGTINVEHEVIKQKIYLRPQGDLRLIVSHPSVAIHVLNDRLDVFEELLEVVTYLQWMNPYTQNSSIHFKKDNAWIPSIQLEMNTMAIIFQLITCCYSNDDPNKSKQALILAGNCTIKHLRCYLLEKTKTLTFESSMSLHIPLLRVFSVILSKLVLLGWDDDIQRFFSSFQIEEEVLALLDLPLRIAAWMVEIRANQWQHVSEEFYHLESWDMDLLLLQFCVVAKEDMENAIFFRMAERFHLLDLVTSPTTSSQMSFLLPSYIQNFLRIILLVIHDRRNTGMKELESLRYDVIQWLCVRNQTYSQLSRALSAIPLDQQKLMDTLDEVAQFHQPKVQEHGYYELKFKYWKEFDPLFAHFYPNELEDAQDKATHVGKLQHYWRLNSPIKAAPPYNHLIKLLHTQACHQLLWNMLNHVNFLVKDETSATAGESLGVAVLQIMEMALNDRQNFLPSNVAPQPSSLHPNDILVNIKWNPCIDQGAILDERSTWRPRSSSMYDMLHELQNVKNAHHLADYAQHILHLLHSLFPTIFGDESRVSKFHNFPQYQVPITTTKDEWQRLKKERQVAILAKIASQQKTFLDQHNDQENDEAEHGYDDATLIEVSPILTLDCKEKFVTSETTITIQECAFCRTKCDISDSPAGYIAFVQLYNMPLQVAKKADEVEILEEAETIAKGDKADQLLALISKKLQPHEFDSQVFEVTGYSLDVHPIEHVGCCGHQMHKACFESYYLSLFERDNLDNNYEGGTKDTFNLGELWNPQTNLSTTIDNFVAQIIQVREGFHSLVKPKAVSIFRFQVLWEVFAGNIVHFEVETRDEKNEVGSSSSSPIQLKDKWGGEVVHLTALQELGRLAMLSNKSDSDTMKHLKSNNIQHLRQQLDMLLDPFAILTHWLLSAFEGWLDLIQILCMVKFAYIIAIIQTSRAITRIEKKASLEAKNIKLVIQSACLPFLRRATLLVQFITCNDLDGKYQGSGTMFMDAAYLEQSLQLQDIWQLFVINQDMGNNKQMRFECLQQTSNNTLDVQPLLYKIQKRLCLTNLPLVYQDLLWKSIQEQRIDHRKMGYAALCLICGEFVWCASEFQNSGECLIHANEGYVGIGIFLLMQSTHVLVMRGNRACILPSLYLDQHGEEDHGLRRNQKLYLSPLRLNKVRRLWLTAGFDFDTHILHTSVKLVFFLTPHTSSI</sequence>
<evidence type="ECO:0000256" key="10">
    <source>
        <dbReference type="SAM" id="MobiDB-lite"/>
    </source>
</evidence>
<keyword evidence="2 9" id="KW-0808">Transferase</keyword>
<dbReference type="InterPro" id="IPR042065">
    <property type="entry name" value="E3_ELL-like"/>
</dbReference>
<name>A0ABP1B028_9BRYO</name>
<evidence type="ECO:0000256" key="4">
    <source>
        <dbReference type="ARBA" id="ARBA00022771"/>
    </source>
</evidence>
<dbReference type="Gene3D" id="1.10.10.2670">
    <property type="entry name" value="E3 ubiquitin-protein ligase"/>
    <property type="match status" value="1"/>
</dbReference>
<dbReference type="InterPro" id="IPR055194">
    <property type="entry name" value="UBR1-like_WH"/>
</dbReference>
<keyword evidence="4 9" id="KW-0863">Zinc-finger</keyword>
<dbReference type="EC" id="2.3.2.27" evidence="9"/>
<comment type="pathway">
    <text evidence="9">Protein modification; protein ubiquitination.</text>
</comment>
<keyword evidence="6 9" id="KW-0862">Zinc</keyword>
<protein>
    <recommendedName>
        <fullName evidence="9">E3 ubiquitin-protein ligase</fullName>
        <ecNumber evidence="9">2.3.2.27</ecNumber>
    </recommendedName>
</protein>
<dbReference type="InterPro" id="IPR044046">
    <property type="entry name" value="E3_ligase_UBR-like_C"/>
</dbReference>
<evidence type="ECO:0000256" key="9">
    <source>
        <dbReference type="RuleBase" id="RU366018"/>
    </source>
</evidence>
<dbReference type="Gene3D" id="2.10.110.30">
    <property type="match status" value="1"/>
</dbReference>
<dbReference type="PANTHER" id="PTHR21497:SF24">
    <property type="entry name" value="E3 UBIQUITIN-PROTEIN LIGASE UBR1"/>
    <property type="match status" value="1"/>
</dbReference>
<evidence type="ECO:0000256" key="7">
    <source>
        <dbReference type="ARBA" id="ARBA00046341"/>
    </source>
</evidence>
<dbReference type="InterPro" id="IPR039164">
    <property type="entry name" value="UBR1-like"/>
</dbReference>
<dbReference type="Pfam" id="PF02207">
    <property type="entry name" value="zf-UBR"/>
    <property type="match status" value="1"/>
</dbReference>
<proteinExistence type="inferred from homology"/>
<feature type="region of interest" description="Disordered" evidence="10">
    <location>
        <begin position="1"/>
        <end position="23"/>
    </location>
</feature>
<evidence type="ECO:0000256" key="8">
    <source>
        <dbReference type="PROSITE-ProRule" id="PRU00508"/>
    </source>
</evidence>
<evidence type="ECO:0000256" key="1">
    <source>
        <dbReference type="ARBA" id="ARBA00000900"/>
    </source>
</evidence>
<evidence type="ECO:0000256" key="2">
    <source>
        <dbReference type="ARBA" id="ARBA00022679"/>
    </source>
</evidence>